<dbReference type="InterPro" id="IPR038157">
    <property type="entry name" value="FeoA_core_dom"/>
</dbReference>
<keyword evidence="1" id="KW-0408">Iron</keyword>
<evidence type="ECO:0000313" key="4">
    <source>
        <dbReference type="Proteomes" id="UP000254118"/>
    </source>
</evidence>
<dbReference type="SMART" id="SM00899">
    <property type="entry name" value="FeoA"/>
    <property type="match status" value="1"/>
</dbReference>
<dbReference type="Proteomes" id="UP000254118">
    <property type="component" value="Unassembled WGS sequence"/>
</dbReference>
<organism evidence="3 4">
    <name type="scientific">Dermatophilus congolensis</name>
    <dbReference type="NCBI Taxonomy" id="1863"/>
    <lineage>
        <taxon>Bacteria</taxon>
        <taxon>Bacillati</taxon>
        <taxon>Actinomycetota</taxon>
        <taxon>Actinomycetes</taxon>
        <taxon>Micrococcales</taxon>
        <taxon>Dermatophilaceae</taxon>
        <taxon>Dermatophilus</taxon>
    </lineage>
</organism>
<dbReference type="GO" id="GO:0046914">
    <property type="term" value="F:transition metal ion binding"/>
    <property type="evidence" value="ECO:0007669"/>
    <property type="project" value="InterPro"/>
</dbReference>
<reference evidence="3 4" key="1">
    <citation type="submission" date="2018-06" db="EMBL/GenBank/DDBJ databases">
        <authorList>
            <consortium name="Pathogen Informatics"/>
            <person name="Doyle S."/>
        </authorList>
    </citation>
    <scope>NUCLEOTIDE SEQUENCE [LARGE SCALE GENOMIC DNA]</scope>
    <source>
        <strain evidence="3 4">NCTC7915</strain>
    </source>
</reference>
<dbReference type="EMBL" id="UFYA01000001">
    <property type="protein sequence ID" value="STD12955.1"/>
    <property type="molecule type" value="Genomic_DNA"/>
</dbReference>
<dbReference type="Gene3D" id="2.30.30.90">
    <property type="match status" value="1"/>
</dbReference>
<sequence>MPGYMFRPVLCRRNPVSAVAEQLSRRTLSIPKSAKSAEREVDSVPTTVQPLRGLPLGATAHITGFSNSLAPQVARRLLDLGFTPGLDITPVRCAPLHDPVIYRVGGIEIALRARESVAILIDTASSTVAQA</sequence>
<dbReference type="InterPro" id="IPR052713">
    <property type="entry name" value="FeoA"/>
</dbReference>
<dbReference type="Pfam" id="PF04023">
    <property type="entry name" value="FeoA"/>
    <property type="match status" value="1"/>
</dbReference>
<dbReference type="PANTHER" id="PTHR42954">
    <property type="entry name" value="FE(2+) TRANSPORT PROTEIN A"/>
    <property type="match status" value="1"/>
</dbReference>
<feature type="domain" description="Ferrous iron transporter FeoA-like" evidence="2">
    <location>
        <begin position="49"/>
        <end position="123"/>
    </location>
</feature>
<name>A0AA46BPH2_9MICO</name>
<dbReference type="InterPro" id="IPR007167">
    <property type="entry name" value="Fe-transptr_FeoA-like"/>
</dbReference>
<accession>A0AA46BPH2</accession>
<evidence type="ECO:0000313" key="3">
    <source>
        <dbReference type="EMBL" id="STD12955.1"/>
    </source>
</evidence>
<dbReference type="PANTHER" id="PTHR42954:SF2">
    <property type="entry name" value="FE(2+) TRANSPORT PROTEIN A"/>
    <property type="match status" value="1"/>
</dbReference>
<protein>
    <submittedName>
        <fullName evidence="3">Ferrous iron transport protein A</fullName>
    </submittedName>
</protein>
<evidence type="ECO:0000259" key="2">
    <source>
        <dbReference type="SMART" id="SM00899"/>
    </source>
</evidence>
<dbReference type="AlphaFoldDB" id="A0AA46BPH2"/>
<gene>
    <name evidence="3" type="primary">feoA</name>
    <name evidence="3" type="ORF">NCTC7915_01875</name>
</gene>
<proteinExistence type="predicted"/>
<evidence type="ECO:0000256" key="1">
    <source>
        <dbReference type="ARBA" id="ARBA00023004"/>
    </source>
</evidence>
<dbReference type="InterPro" id="IPR008988">
    <property type="entry name" value="Transcriptional_repressor_C"/>
</dbReference>
<comment type="caution">
    <text evidence="3">The sequence shown here is derived from an EMBL/GenBank/DDBJ whole genome shotgun (WGS) entry which is preliminary data.</text>
</comment>
<dbReference type="SUPFAM" id="SSF50037">
    <property type="entry name" value="C-terminal domain of transcriptional repressors"/>
    <property type="match status" value="1"/>
</dbReference>